<dbReference type="PROSITE" id="PS51462">
    <property type="entry name" value="NUDIX"/>
    <property type="match status" value="1"/>
</dbReference>
<dbReference type="PANTHER" id="PTHR13622:SF8">
    <property type="entry name" value="THIAMIN PYROPHOSPHOKINASE 1"/>
    <property type="match status" value="1"/>
</dbReference>
<sequence length="333" mass="37719">MARPDFLQLIDACDNFPQTDIGRTPWSEDAASAYYQFLLPGDPRPHGFMLPSVVAKMPWTSEWEVSKPDYRPRRVRLLGDYIEQTMYSKTINDALQRLVQAAIEAQTFQLIRHPLNEDMRIMGGTPMDVPSVPIKINRTAAPLFGIATRGAHMTVFVRCSAGEGGMKIWVPRRSAHLYTYPNMLDTTVAGGVKADESPFECIVHEADEEASLPEDLVRSRARACGAITYVAAQETEDGKLMAPDCLYVYDLEVDESVIPRPRDDEVKEFYLWDLVQVMEALVKGEFKPNCALVMIDFFIRHGVITEENNVDYVELCRRLRRKLPVPTSVNTGW</sequence>
<dbReference type="Gene3D" id="3.90.79.10">
    <property type="entry name" value="Nucleoside Triphosphate Pyrophosphohydrolase"/>
    <property type="match status" value="1"/>
</dbReference>
<evidence type="ECO:0000259" key="1">
    <source>
        <dbReference type="PROSITE" id="PS51462"/>
    </source>
</evidence>
<reference evidence="3" key="1">
    <citation type="journal article" date="2023" name="Mol. Phylogenet. Evol.">
        <title>Genome-scale phylogeny and comparative genomics of the fungal order Sordariales.</title>
        <authorList>
            <person name="Hensen N."/>
            <person name="Bonometti L."/>
            <person name="Westerberg I."/>
            <person name="Brannstrom I.O."/>
            <person name="Guillou S."/>
            <person name="Cros-Aarteil S."/>
            <person name="Calhoun S."/>
            <person name="Haridas S."/>
            <person name="Kuo A."/>
            <person name="Mondo S."/>
            <person name="Pangilinan J."/>
            <person name="Riley R."/>
            <person name="LaButti K."/>
            <person name="Andreopoulos B."/>
            <person name="Lipzen A."/>
            <person name="Chen C."/>
            <person name="Yan M."/>
            <person name="Daum C."/>
            <person name="Ng V."/>
            <person name="Clum A."/>
            <person name="Steindorff A."/>
            <person name="Ohm R.A."/>
            <person name="Martin F."/>
            <person name="Silar P."/>
            <person name="Natvig D.O."/>
            <person name="Lalanne C."/>
            <person name="Gautier V."/>
            <person name="Ament-Velasquez S.L."/>
            <person name="Kruys A."/>
            <person name="Hutchinson M.I."/>
            <person name="Powell A.J."/>
            <person name="Barry K."/>
            <person name="Miller A.N."/>
            <person name="Grigoriev I.V."/>
            <person name="Debuchy R."/>
            <person name="Gladieux P."/>
            <person name="Hiltunen Thoren M."/>
            <person name="Johannesson H."/>
        </authorList>
    </citation>
    <scope>NUCLEOTIDE SEQUENCE [LARGE SCALE GENOMIC DNA]</scope>
    <source>
        <strain evidence="3">CBS 340.73</strain>
    </source>
</reference>
<accession>A0AAN6MY46</accession>
<comment type="caution">
    <text evidence="2">The sequence shown here is derived from an EMBL/GenBank/DDBJ whole genome shotgun (WGS) entry which is preliminary data.</text>
</comment>
<keyword evidence="2" id="KW-0378">Hydrolase</keyword>
<dbReference type="CDD" id="cd03676">
    <property type="entry name" value="NUDIX_Tnr3_like"/>
    <property type="match status" value="1"/>
</dbReference>
<dbReference type="PANTHER" id="PTHR13622">
    <property type="entry name" value="THIAMIN PYROPHOSPHOKINASE"/>
    <property type="match status" value="1"/>
</dbReference>
<protein>
    <submittedName>
        <fullName evidence="2">NUDIX hydrolase domain-like protein</fullName>
    </submittedName>
</protein>
<evidence type="ECO:0000313" key="2">
    <source>
        <dbReference type="EMBL" id="KAK3934618.1"/>
    </source>
</evidence>
<evidence type="ECO:0000313" key="3">
    <source>
        <dbReference type="Proteomes" id="UP001303473"/>
    </source>
</evidence>
<dbReference type="InterPro" id="IPR000086">
    <property type="entry name" value="NUDIX_hydrolase_dom"/>
</dbReference>
<dbReference type="Proteomes" id="UP001303473">
    <property type="component" value="Unassembled WGS sequence"/>
</dbReference>
<dbReference type="InterPro" id="IPR015797">
    <property type="entry name" value="NUDIX_hydrolase-like_dom_sf"/>
</dbReference>
<keyword evidence="3" id="KW-1185">Reference proteome</keyword>
<organism evidence="2 3">
    <name type="scientific">Diplogelasinospora grovesii</name>
    <dbReference type="NCBI Taxonomy" id="303347"/>
    <lineage>
        <taxon>Eukaryota</taxon>
        <taxon>Fungi</taxon>
        <taxon>Dikarya</taxon>
        <taxon>Ascomycota</taxon>
        <taxon>Pezizomycotina</taxon>
        <taxon>Sordariomycetes</taxon>
        <taxon>Sordariomycetidae</taxon>
        <taxon>Sordariales</taxon>
        <taxon>Diplogelasinosporaceae</taxon>
        <taxon>Diplogelasinospora</taxon>
    </lineage>
</organism>
<dbReference type="Pfam" id="PF00293">
    <property type="entry name" value="NUDIX"/>
    <property type="match status" value="1"/>
</dbReference>
<dbReference type="EMBL" id="MU853973">
    <property type="protein sequence ID" value="KAK3934618.1"/>
    <property type="molecule type" value="Genomic_DNA"/>
</dbReference>
<dbReference type="GO" id="GO:0044715">
    <property type="term" value="F:8-oxo-dGDP phosphatase activity"/>
    <property type="evidence" value="ECO:0007669"/>
    <property type="project" value="TreeGrafter"/>
</dbReference>
<gene>
    <name evidence="2" type="ORF">QBC46DRAFT_324804</name>
</gene>
<dbReference type="SUPFAM" id="SSF55811">
    <property type="entry name" value="Nudix"/>
    <property type="match status" value="1"/>
</dbReference>
<proteinExistence type="predicted"/>
<dbReference type="AlphaFoldDB" id="A0AAN6MY46"/>
<dbReference type="FunFam" id="3.90.79.10:FF:000019">
    <property type="entry name" value="Thiamin pyrophosphokinase, putative"/>
    <property type="match status" value="1"/>
</dbReference>
<feature type="domain" description="Nudix hydrolase" evidence="1">
    <location>
        <begin position="148"/>
        <end position="294"/>
    </location>
</feature>
<name>A0AAN6MY46_9PEZI</name>